<keyword evidence="3" id="KW-0347">Helicase</keyword>
<dbReference type="STRING" id="1051891.A0A0C3QFQ7"/>
<feature type="compositionally biased region" description="Basic and acidic residues" evidence="5">
    <location>
        <begin position="585"/>
        <end position="605"/>
    </location>
</feature>
<feature type="compositionally biased region" description="Basic and acidic residues" evidence="5">
    <location>
        <begin position="1210"/>
        <end position="1219"/>
    </location>
</feature>
<dbReference type="HOGENOM" id="CLU_002305_2_0_1"/>
<dbReference type="SMART" id="SM00487">
    <property type="entry name" value="DEXDc"/>
    <property type="match status" value="1"/>
</dbReference>
<dbReference type="InterPro" id="IPR052431">
    <property type="entry name" value="SKI2_subfamily_helicases"/>
</dbReference>
<evidence type="ECO:0000313" key="8">
    <source>
        <dbReference type="EMBL" id="KIO24164.1"/>
    </source>
</evidence>
<evidence type="ECO:0000256" key="3">
    <source>
        <dbReference type="ARBA" id="ARBA00022806"/>
    </source>
</evidence>
<evidence type="ECO:0000256" key="4">
    <source>
        <dbReference type="ARBA" id="ARBA00022840"/>
    </source>
</evidence>
<dbReference type="Proteomes" id="UP000054248">
    <property type="component" value="Unassembled WGS sequence"/>
</dbReference>
<dbReference type="PANTHER" id="PTHR44533">
    <property type="entry name" value="DEAD/H RNA HELICASE, PUTATIVE-RELATED"/>
    <property type="match status" value="1"/>
</dbReference>
<protein>
    <recommendedName>
        <fullName evidence="10">Helicase ATP-binding domain-containing protein</fullName>
    </recommendedName>
</protein>
<dbReference type="InterPro" id="IPR001650">
    <property type="entry name" value="Helicase_C-like"/>
</dbReference>
<evidence type="ECO:0000259" key="6">
    <source>
        <dbReference type="PROSITE" id="PS51192"/>
    </source>
</evidence>
<evidence type="ECO:0008006" key="10">
    <source>
        <dbReference type="Google" id="ProtNLM"/>
    </source>
</evidence>
<feature type="region of interest" description="Disordered" evidence="5">
    <location>
        <begin position="1207"/>
        <end position="1247"/>
    </location>
</feature>
<keyword evidence="4" id="KW-0067">ATP-binding</keyword>
<dbReference type="InterPro" id="IPR059032">
    <property type="entry name" value="WHD_DDX60"/>
</dbReference>
<dbReference type="GO" id="GO:0003676">
    <property type="term" value="F:nucleic acid binding"/>
    <property type="evidence" value="ECO:0007669"/>
    <property type="project" value="InterPro"/>
</dbReference>
<dbReference type="InterPro" id="IPR011545">
    <property type="entry name" value="DEAD/DEAH_box_helicase_dom"/>
</dbReference>
<dbReference type="GO" id="GO:0016787">
    <property type="term" value="F:hydrolase activity"/>
    <property type="evidence" value="ECO:0007669"/>
    <property type="project" value="UniProtKB-KW"/>
</dbReference>
<dbReference type="SMART" id="SM00490">
    <property type="entry name" value="HELICc"/>
    <property type="match status" value="1"/>
</dbReference>
<dbReference type="GO" id="GO:0004386">
    <property type="term" value="F:helicase activity"/>
    <property type="evidence" value="ECO:0007669"/>
    <property type="project" value="UniProtKB-KW"/>
</dbReference>
<dbReference type="PANTHER" id="PTHR44533:SF4">
    <property type="entry name" value="DEAD_H RNA HELICASE, PUTATIVE-RELATED"/>
    <property type="match status" value="1"/>
</dbReference>
<dbReference type="GO" id="GO:0005737">
    <property type="term" value="C:cytoplasm"/>
    <property type="evidence" value="ECO:0007669"/>
    <property type="project" value="TreeGrafter"/>
</dbReference>
<proteinExistence type="predicted"/>
<dbReference type="PROSITE" id="PS51194">
    <property type="entry name" value="HELICASE_CTER"/>
    <property type="match status" value="1"/>
</dbReference>
<evidence type="ECO:0000313" key="9">
    <source>
        <dbReference type="Proteomes" id="UP000054248"/>
    </source>
</evidence>
<dbReference type="SUPFAM" id="SSF52540">
    <property type="entry name" value="P-loop containing nucleoside triphosphate hydrolases"/>
    <property type="match status" value="1"/>
</dbReference>
<accession>A0A0C3QFQ7</accession>
<dbReference type="FunFam" id="3.40.50.300:FF:001039">
    <property type="entry name" value="ATP-dependent RNA helicase DDX60"/>
    <property type="match status" value="1"/>
</dbReference>
<reference evidence="9" key="2">
    <citation type="submission" date="2015-01" db="EMBL/GenBank/DDBJ databases">
        <title>Evolutionary Origins and Diversification of the Mycorrhizal Mutualists.</title>
        <authorList>
            <consortium name="DOE Joint Genome Institute"/>
            <consortium name="Mycorrhizal Genomics Consortium"/>
            <person name="Kohler A."/>
            <person name="Kuo A."/>
            <person name="Nagy L.G."/>
            <person name="Floudas D."/>
            <person name="Copeland A."/>
            <person name="Barry K.W."/>
            <person name="Cichocki N."/>
            <person name="Veneault-Fourrey C."/>
            <person name="LaButti K."/>
            <person name="Lindquist E.A."/>
            <person name="Lipzen A."/>
            <person name="Lundell T."/>
            <person name="Morin E."/>
            <person name="Murat C."/>
            <person name="Riley R."/>
            <person name="Ohm R."/>
            <person name="Sun H."/>
            <person name="Tunlid A."/>
            <person name="Henrissat B."/>
            <person name="Grigoriev I.V."/>
            <person name="Hibbett D.S."/>
            <person name="Martin F."/>
        </authorList>
    </citation>
    <scope>NUCLEOTIDE SEQUENCE [LARGE SCALE GENOMIC DNA]</scope>
    <source>
        <strain evidence="9">MUT 4182</strain>
    </source>
</reference>
<evidence type="ECO:0000256" key="1">
    <source>
        <dbReference type="ARBA" id="ARBA00022741"/>
    </source>
</evidence>
<dbReference type="Pfam" id="PF23002">
    <property type="entry name" value="PIN-like_DDX60"/>
    <property type="match status" value="1"/>
</dbReference>
<dbReference type="Gene3D" id="3.40.50.300">
    <property type="entry name" value="P-loop containing nucleotide triphosphate hydrolases"/>
    <property type="match status" value="2"/>
</dbReference>
<dbReference type="EMBL" id="KN823067">
    <property type="protein sequence ID" value="KIO24164.1"/>
    <property type="molecule type" value="Genomic_DNA"/>
</dbReference>
<feature type="domain" description="Helicase C-terminal" evidence="7">
    <location>
        <begin position="1230"/>
        <end position="1400"/>
    </location>
</feature>
<evidence type="ECO:0000256" key="5">
    <source>
        <dbReference type="SAM" id="MobiDB-lite"/>
    </source>
</evidence>
<dbReference type="Pfam" id="PF00271">
    <property type="entry name" value="Helicase_C"/>
    <property type="match status" value="1"/>
</dbReference>
<evidence type="ECO:0000259" key="7">
    <source>
        <dbReference type="PROSITE" id="PS51194"/>
    </source>
</evidence>
<dbReference type="InterPro" id="IPR027417">
    <property type="entry name" value="P-loop_NTPase"/>
</dbReference>
<feature type="region of interest" description="Disordered" evidence="5">
    <location>
        <begin position="573"/>
        <end position="605"/>
    </location>
</feature>
<reference evidence="8 9" key="1">
    <citation type="submission" date="2014-04" db="EMBL/GenBank/DDBJ databases">
        <authorList>
            <consortium name="DOE Joint Genome Institute"/>
            <person name="Kuo A."/>
            <person name="Girlanda M."/>
            <person name="Perotto S."/>
            <person name="Kohler A."/>
            <person name="Nagy L.G."/>
            <person name="Floudas D."/>
            <person name="Copeland A."/>
            <person name="Barry K.W."/>
            <person name="Cichocki N."/>
            <person name="Veneault-Fourrey C."/>
            <person name="LaButti K."/>
            <person name="Lindquist E.A."/>
            <person name="Lipzen A."/>
            <person name="Lundell T."/>
            <person name="Morin E."/>
            <person name="Murat C."/>
            <person name="Sun H."/>
            <person name="Tunlid A."/>
            <person name="Henrissat B."/>
            <person name="Grigoriev I.V."/>
            <person name="Hibbett D.S."/>
            <person name="Martin F."/>
            <person name="Nordberg H.P."/>
            <person name="Cantor M.N."/>
            <person name="Hua S.X."/>
        </authorList>
    </citation>
    <scope>NUCLEOTIDE SEQUENCE [LARGE SCALE GENOMIC DNA]</scope>
    <source>
        <strain evidence="8 9">MUT 4182</strain>
    </source>
</reference>
<dbReference type="PROSITE" id="PS51192">
    <property type="entry name" value="HELICASE_ATP_BIND_1"/>
    <property type="match status" value="1"/>
</dbReference>
<sequence length="1792" mass="202439">MEARELLDLLDSTWYSLRRPRWMDLLGDYVGEEFFLIDGDAICQQVLNDPLLALGKSQDCSFQLLHAVWSVEKLVSEFVRRRCNFEIVFFERNEYLTLYGGDETSTFVVSSRRLARTILKTHLERLDIPVSTFKTPVGGEWLDFVDSKQPICVLCNDGSQFATTNSDDLALGAALLQRTFIFIMLSQGISVISLEATEFRGPKIVSWVYEKSRLLTRRKILMEFMFDCRRQALRILLSSQPRQSTSPSTIPTDQVVEPWVRAATDEYFQFNPIDASNDAIFAVFLLHIIVLPYVSMGDRSQKPVILHPDLESTLRTHVMPQIFDALNEGLMTDGIKRRPDLDGRIFLNLLAVFTQNSGPSEDLTCLLGHGAASAAGLVASSLHRHVEAGRLSFSPSALSIALCKWHYNEVASLPPAQEKTIMSLLPFQNDVFDECLKPIHSASEVVPSATTSSDSSIASAGNGNEVSSEAAGWFTNSTTFTDDQHWHNNRKIVEAFKEKRLVLYGEKRDYDRPLTKWQLARRRKKEETRRQKLMRDVYRNAATLTGAKGAPLQRLVIPATKISIKNLLANKLLVQRRSNPPPLQEHSRPKKEPKSKEPKLNSTERLRQQIKEEKATKLLSASEAWWKQQLARMENLPTLERKVEHLNGIQRNAKRMEDPWLRTETLLYQVHLNVSQWIYDGGSEDPQVQAQYCVNILRAASEIHNIGVASDAAKKFLRSLLEAIGFSDLDILKSSSVKSTETTKKLLTFQPVRFAHRDRTKPPLYPFLRLPSHPINFQLQHYGLYMDRSMDGQVDPRVSFVPDAWQRKVLDRLDRRESVLVVAPTSAGKTFISYYAMEQVLRESDDGVLVYVAPTKPLVNQVVSEISARFGKTLGTGTVWAAHYRDWRVHEPHKCQILVTVPEMLAIMLLSPVLAAQWLPRLRWIVLDEIHSIGQQEGGAVWEQLILFAPCPIIGLSATIGNPEEFSQWLESVQEQHGFKYALIQHKHRYSHLRKFAYTMSREPPEFKGFTSTPPSSVKPIYIHPMSALISGTRVIPEDLALESGDCLTLFHAMSKVAEQRAEKRDQLAKLDSSSFFAPSYGRLLTQKDVLDYEAELKALLADWSKEVEAHKNILRPIGEALSEGHNLCEPYPTVKGIYDNLIHLLHDLQQRGNLPAILFNFDRADCEKMARHLVKTLQTAEIRWKESNPQWQNKLKKWEAWTFKQRQSGAERPKKSEPQGDEAPVGSKSWEESFDPEEPLPEFSFAGPWTSYSKAEMERDIHELKDKSRKPVKDWQIEALKLGIAVHHAGMGHAYRSLVESLFRIGFVRVVIATGTLALGINMPVKTSIFIGDSVFLTALTYRQCAGRAGRRGMDLVGNVVFYGIPVERIHQIMTSKVPPLTGNMPLTTTLSLRLFSLLHGSQQAASAVNAINSILRLPQLSLGSEIGRDELLHHLRFSIDYLRRTNLISVNGEPLIMFPLIAHLYHTEPYNLALVALLQNGVIHRICDSIDLNPIDTKRNLVGLFAHLFARRPFPRLFSGEGALERLRPPKSPSQIILPPLSPDAYRVISEHNDLILEIFRGYARTFATQHLSNSSDNLLPLSEETLPTSSDQDATFMSLLRRRANNVVTTSSFVANSGVTDTSLGTVVDLSRTTRVGLHLDKNAMPGLDTLLDGRVLNAYILDYFTHGQWDTLTTANGIRENDVWYLLEEFSLALATLQTGLEHYLKAVAADPNLDSESSDEEEDGAEEGESGSETEAEAEAEAQQFEPGATSIFPMKPQNISDGDWKVYRAVVLTKQEFDEKFRPMWA</sequence>
<feature type="compositionally biased region" description="Acidic residues" evidence="5">
    <location>
        <begin position="1721"/>
        <end position="1745"/>
    </location>
</feature>
<keyword evidence="1" id="KW-0547">Nucleotide-binding</keyword>
<dbReference type="OrthoDB" id="2320933at2759"/>
<keyword evidence="9" id="KW-1185">Reference proteome</keyword>
<gene>
    <name evidence="8" type="ORF">M407DRAFT_213307</name>
</gene>
<feature type="domain" description="Helicase ATP-binding" evidence="6">
    <location>
        <begin position="810"/>
        <end position="978"/>
    </location>
</feature>
<dbReference type="Pfam" id="PF00270">
    <property type="entry name" value="DEAD"/>
    <property type="match status" value="1"/>
</dbReference>
<keyword evidence="2" id="KW-0378">Hydrolase</keyword>
<dbReference type="GO" id="GO:0005524">
    <property type="term" value="F:ATP binding"/>
    <property type="evidence" value="ECO:0007669"/>
    <property type="project" value="UniProtKB-KW"/>
</dbReference>
<evidence type="ECO:0000256" key="2">
    <source>
        <dbReference type="ARBA" id="ARBA00022801"/>
    </source>
</evidence>
<feature type="region of interest" description="Disordered" evidence="5">
    <location>
        <begin position="1716"/>
        <end position="1766"/>
    </location>
</feature>
<dbReference type="InterPro" id="IPR055124">
    <property type="entry name" value="PIN-like_DDX60"/>
</dbReference>
<dbReference type="Pfam" id="PF26076">
    <property type="entry name" value="WHD_DDX60"/>
    <property type="match status" value="1"/>
</dbReference>
<dbReference type="InterPro" id="IPR014001">
    <property type="entry name" value="Helicase_ATP-bd"/>
</dbReference>
<organism evidence="8 9">
    <name type="scientific">Tulasnella calospora MUT 4182</name>
    <dbReference type="NCBI Taxonomy" id="1051891"/>
    <lineage>
        <taxon>Eukaryota</taxon>
        <taxon>Fungi</taxon>
        <taxon>Dikarya</taxon>
        <taxon>Basidiomycota</taxon>
        <taxon>Agaricomycotina</taxon>
        <taxon>Agaricomycetes</taxon>
        <taxon>Cantharellales</taxon>
        <taxon>Tulasnellaceae</taxon>
        <taxon>Tulasnella</taxon>
    </lineage>
</organism>
<name>A0A0C3QFQ7_9AGAM</name>